<dbReference type="AlphaFoldDB" id="A0A7U3UX96"/>
<dbReference type="InterPro" id="IPR010982">
    <property type="entry name" value="Lambda_DNA-bd_dom_sf"/>
</dbReference>
<reference evidence="2 3" key="2">
    <citation type="journal article" date="2011" name="J. Antibiot.">
        <title>Furaquinocins I and J: novel polyketide isoprenoid hybrid compounds from Streptomyces reveromyceticus SN-593.</title>
        <authorList>
            <person name="Panthee S."/>
            <person name="Takahashi S."/>
            <person name="Takagi H."/>
            <person name="Nogawa T."/>
            <person name="Oowada E."/>
            <person name="Uramoto M."/>
            <person name="Osada H."/>
        </authorList>
    </citation>
    <scope>NUCLEOTIDE SEQUENCE [LARGE SCALE GENOMIC DNA]</scope>
    <source>
        <strain evidence="2 3">SN-593</strain>
    </source>
</reference>
<dbReference type="KEGG" id="arev:RVR_7519"/>
<dbReference type="Gene3D" id="1.10.260.40">
    <property type="entry name" value="lambda repressor-like DNA-binding domains"/>
    <property type="match status" value="1"/>
</dbReference>
<name>A0A7U3UX96_9ACTN</name>
<organism evidence="2 3">
    <name type="scientific">Actinacidiphila reveromycinica</name>
    <dbReference type="NCBI Taxonomy" id="659352"/>
    <lineage>
        <taxon>Bacteria</taxon>
        <taxon>Bacillati</taxon>
        <taxon>Actinomycetota</taxon>
        <taxon>Actinomycetes</taxon>
        <taxon>Kitasatosporales</taxon>
        <taxon>Streptomycetaceae</taxon>
        <taxon>Actinacidiphila</taxon>
    </lineage>
</organism>
<accession>A0A7U3UX96</accession>
<dbReference type="EMBL" id="AP018365">
    <property type="protein sequence ID" value="BBB00451.1"/>
    <property type="molecule type" value="Genomic_DNA"/>
</dbReference>
<dbReference type="GO" id="GO:0003677">
    <property type="term" value="F:DNA binding"/>
    <property type="evidence" value="ECO:0007669"/>
    <property type="project" value="UniProtKB-KW"/>
</dbReference>
<evidence type="ECO:0000313" key="3">
    <source>
        <dbReference type="Proteomes" id="UP000595703"/>
    </source>
</evidence>
<sequence>MLGKELRALRERNGLTAEHVSVELGFSRVKLSRVETGDIPLPKLADLERLMDRYGVEDPDDRDALLHMQRGSLSREPFTSYRNLLPSGLPLYLGLERDATRIRGHENRVVHGLLQTPAYAEALALSAKVVEERTTEFVETGVRLRMERKQLLTQPDGPEVHIVLTENTLRTVIGSPEVMRAQYAEIVRLCEADTVEVQIIPDDLPTYRASWNFTILDFTDLGSVVQSDSAMATTMWSKPGDVGFYQRQFDAMVKAAPGPAQTPGFLRDLEESLWT</sequence>
<feature type="domain" description="HTH cro/C1-type" evidence="1">
    <location>
        <begin position="6"/>
        <end position="62"/>
    </location>
</feature>
<reference evidence="2 3" key="3">
    <citation type="journal article" date="2011" name="Nat. Chem. Biol.">
        <title>Reveromycin A biosynthesis uses RevG and RevJ for stereospecific spiroacetal formation.</title>
        <authorList>
            <person name="Takahashi S."/>
            <person name="Toyoda A."/>
            <person name="Sekiyama Y."/>
            <person name="Takagi H."/>
            <person name="Nogawa T."/>
            <person name="Uramoto M."/>
            <person name="Suzuki R."/>
            <person name="Koshino H."/>
            <person name="Kumano T."/>
            <person name="Panthee S."/>
            <person name="Dairi T."/>
            <person name="Ishikawa J."/>
            <person name="Ikeda H."/>
            <person name="Sakaki Y."/>
            <person name="Osada H."/>
        </authorList>
    </citation>
    <scope>NUCLEOTIDE SEQUENCE [LARGE SCALE GENOMIC DNA]</scope>
    <source>
        <strain evidence="2 3">SN-593</strain>
    </source>
</reference>
<dbReference type="RefSeq" id="WP_237404982.1">
    <property type="nucleotide sequence ID" value="NZ_AP018365.1"/>
</dbReference>
<protein>
    <submittedName>
        <fullName evidence="2">Putative DNA-binding protein</fullName>
    </submittedName>
</protein>
<dbReference type="Pfam" id="PF13560">
    <property type="entry name" value="HTH_31"/>
    <property type="match status" value="1"/>
</dbReference>
<dbReference type="Pfam" id="PF19054">
    <property type="entry name" value="DUF5753"/>
    <property type="match status" value="1"/>
</dbReference>
<dbReference type="CDD" id="cd00093">
    <property type="entry name" value="HTH_XRE"/>
    <property type="match status" value="1"/>
</dbReference>
<keyword evidence="3" id="KW-1185">Reference proteome</keyword>
<dbReference type="SMART" id="SM00530">
    <property type="entry name" value="HTH_XRE"/>
    <property type="match status" value="1"/>
</dbReference>
<dbReference type="InterPro" id="IPR043917">
    <property type="entry name" value="DUF5753"/>
</dbReference>
<keyword evidence="2" id="KW-0238">DNA-binding</keyword>
<dbReference type="InterPro" id="IPR001387">
    <property type="entry name" value="Cro/C1-type_HTH"/>
</dbReference>
<dbReference type="SUPFAM" id="SSF47413">
    <property type="entry name" value="lambda repressor-like DNA-binding domains"/>
    <property type="match status" value="1"/>
</dbReference>
<evidence type="ECO:0000313" key="2">
    <source>
        <dbReference type="EMBL" id="BBB00451.1"/>
    </source>
</evidence>
<gene>
    <name evidence="2" type="ORF">RVR_7519</name>
</gene>
<reference evidence="2 3" key="1">
    <citation type="journal article" date="2010" name="J. Bacteriol.">
        <title>Biochemical characterization of a novel indole prenyltransferase from Streptomyces sp. SN-593.</title>
        <authorList>
            <person name="Takahashi S."/>
            <person name="Takagi H."/>
            <person name="Toyoda A."/>
            <person name="Uramoto M."/>
            <person name="Nogawa T."/>
            <person name="Ueki M."/>
            <person name="Sakaki Y."/>
            <person name="Osada H."/>
        </authorList>
    </citation>
    <scope>NUCLEOTIDE SEQUENCE [LARGE SCALE GENOMIC DNA]</scope>
    <source>
        <strain evidence="2 3">SN-593</strain>
    </source>
</reference>
<dbReference type="Proteomes" id="UP000595703">
    <property type="component" value="Chromosome"/>
</dbReference>
<evidence type="ECO:0000259" key="1">
    <source>
        <dbReference type="PROSITE" id="PS50943"/>
    </source>
</evidence>
<proteinExistence type="predicted"/>
<dbReference type="PROSITE" id="PS50943">
    <property type="entry name" value="HTH_CROC1"/>
    <property type="match status" value="1"/>
</dbReference>
<reference evidence="2 3" key="4">
    <citation type="journal article" date="2020" name="Sci. Rep.">
        <title>beta-carboline chemical signals induce reveromycin production through a LuxR family regulator in Streptomyces sp. SN-593.</title>
        <authorList>
            <person name="Panthee S."/>
            <person name="Kito N."/>
            <person name="Hayashi T."/>
            <person name="Shimizu T."/>
            <person name="Ishikawa J."/>
            <person name="Hamamoto H."/>
            <person name="Osada H."/>
            <person name="Takahashi S."/>
        </authorList>
    </citation>
    <scope>NUCLEOTIDE SEQUENCE [LARGE SCALE GENOMIC DNA]</scope>
    <source>
        <strain evidence="2 3">SN-593</strain>
    </source>
</reference>